<evidence type="ECO:0000313" key="5">
    <source>
        <dbReference type="Proteomes" id="UP001159405"/>
    </source>
</evidence>
<dbReference type="Pfam" id="PF12799">
    <property type="entry name" value="LRR_4"/>
    <property type="match status" value="1"/>
</dbReference>
<name>A0ABN8MVH5_9CNID</name>
<evidence type="ECO:0000313" key="4">
    <source>
        <dbReference type="EMBL" id="CAH3036956.1"/>
    </source>
</evidence>
<feature type="region of interest" description="Disordered" evidence="3">
    <location>
        <begin position="1"/>
        <end position="52"/>
    </location>
</feature>
<dbReference type="SMART" id="SM00369">
    <property type="entry name" value="LRR_TYP"/>
    <property type="match status" value="6"/>
</dbReference>
<gene>
    <name evidence="4" type="ORF">PLOB_00035659</name>
</gene>
<dbReference type="PANTHER" id="PTHR46652:SF3">
    <property type="entry name" value="LEUCINE-RICH REPEAT-CONTAINING PROTEIN 9"/>
    <property type="match status" value="1"/>
</dbReference>
<dbReference type="SMART" id="SM00364">
    <property type="entry name" value="LRR_BAC"/>
    <property type="match status" value="4"/>
</dbReference>
<dbReference type="SMART" id="SM00365">
    <property type="entry name" value="LRR_SD22"/>
    <property type="match status" value="8"/>
</dbReference>
<reference evidence="4 5" key="1">
    <citation type="submission" date="2022-05" db="EMBL/GenBank/DDBJ databases">
        <authorList>
            <consortium name="Genoscope - CEA"/>
            <person name="William W."/>
        </authorList>
    </citation>
    <scope>NUCLEOTIDE SEQUENCE [LARGE SCALE GENOMIC DNA]</scope>
</reference>
<accession>A0ABN8MVH5</accession>
<dbReference type="InterPro" id="IPR003591">
    <property type="entry name" value="Leu-rich_rpt_typical-subtyp"/>
</dbReference>
<dbReference type="Proteomes" id="UP001159405">
    <property type="component" value="Unassembled WGS sequence"/>
</dbReference>
<evidence type="ECO:0000256" key="2">
    <source>
        <dbReference type="ARBA" id="ARBA00022737"/>
    </source>
</evidence>
<feature type="compositionally biased region" description="Low complexity" evidence="3">
    <location>
        <begin position="457"/>
        <end position="466"/>
    </location>
</feature>
<keyword evidence="1" id="KW-0433">Leucine-rich repeat</keyword>
<comment type="caution">
    <text evidence="4">The sequence shown here is derived from an EMBL/GenBank/DDBJ whole genome shotgun (WGS) entry which is preliminary data.</text>
</comment>
<dbReference type="PROSITE" id="PS51450">
    <property type="entry name" value="LRR"/>
    <property type="match status" value="5"/>
</dbReference>
<dbReference type="Pfam" id="PF13516">
    <property type="entry name" value="LRR_6"/>
    <property type="match status" value="2"/>
</dbReference>
<dbReference type="PRINTS" id="PR00019">
    <property type="entry name" value="LEURICHRPT"/>
</dbReference>
<dbReference type="InterPro" id="IPR001611">
    <property type="entry name" value="Leu-rich_rpt"/>
</dbReference>
<dbReference type="Gene3D" id="3.80.10.10">
    <property type="entry name" value="Ribonuclease Inhibitor"/>
    <property type="match status" value="2"/>
</dbReference>
<protein>
    <recommendedName>
        <fullName evidence="6">Protein phosphatase 1 regulatory subunit 7</fullName>
    </recommendedName>
</protein>
<proteinExistence type="predicted"/>
<feature type="region of interest" description="Disordered" evidence="3">
    <location>
        <begin position="425"/>
        <end position="466"/>
    </location>
</feature>
<dbReference type="Pfam" id="PF13855">
    <property type="entry name" value="LRR_8"/>
    <property type="match status" value="2"/>
</dbReference>
<dbReference type="SUPFAM" id="SSF52058">
    <property type="entry name" value="L domain-like"/>
    <property type="match status" value="1"/>
</dbReference>
<keyword evidence="5" id="KW-1185">Reference proteome</keyword>
<sequence>MLSTRPSHNQQKPFFSESVDKSKPKASSASSKKTSKKRQEEKRVQSSPSEGRTVNLSVQEILDRCNESDCRQVFEINLNGQALEQIPSLKEFPKLKILDIGCNRLKQVLPHDLEKNSDLRELKLYANNITEITGLDSCKELNNLLLQHNKIKCIGKGLQHLRKLKVLRLDSNRLSKIDHREIGCCSQLTVLDISCNNITDVSALNSLPALEELDLSNNKITKIPDIGRCKKIQELDISRNHISDLAGLRGLSNLTILRIENNDITSLDSLGKLRCLQELYLGNNSISAVKSFPSQFPCLEILDLSHNAIKTVDEMFVFSDISTLVELTVIGNPCESKDEISYHRRISQNIPSLEILDKVSLKRPSTGHSRVQPPMRPMSALQVLSAKQVEEQIKATLLEQESFEASIASRFSIVKDLVESLPSELKSQSRNGPLPELGAFDFNPVNASRPGTAGDGSRPTSRCSSRSRIAEARAFAAEHFYTNQS</sequence>
<dbReference type="EMBL" id="CALNXK010000005">
    <property type="protein sequence ID" value="CAH3036956.1"/>
    <property type="molecule type" value="Genomic_DNA"/>
</dbReference>
<evidence type="ECO:0000256" key="3">
    <source>
        <dbReference type="SAM" id="MobiDB-lite"/>
    </source>
</evidence>
<dbReference type="InterPro" id="IPR025875">
    <property type="entry name" value="Leu-rich_rpt_4"/>
</dbReference>
<dbReference type="InterPro" id="IPR032675">
    <property type="entry name" value="LRR_dom_sf"/>
</dbReference>
<evidence type="ECO:0000256" key="1">
    <source>
        <dbReference type="ARBA" id="ARBA00022614"/>
    </source>
</evidence>
<dbReference type="PANTHER" id="PTHR46652">
    <property type="entry name" value="LEUCINE-RICH REPEAT AND IQ DOMAIN-CONTAINING PROTEIN 1-RELATED"/>
    <property type="match status" value="1"/>
</dbReference>
<organism evidence="4 5">
    <name type="scientific">Porites lobata</name>
    <dbReference type="NCBI Taxonomy" id="104759"/>
    <lineage>
        <taxon>Eukaryota</taxon>
        <taxon>Metazoa</taxon>
        <taxon>Cnidaria</taxon>
        <taxon>Anthozoa</taxon>
        <taxon>Hexacorallia</taxon>
        <taxon>Scleractinia</taxon>
        <taxon>Fungiina</taxon>
        <taxon>Poritidae</taxon>
        <taxon>Porites</taxon>
    </lineage>
</organism>
<dbReference type="InterPro" id="IPR050836">
    <property type="entry name" value="SDS22/Internalin_LRR"/>
</dbReference>
<feature type="compositionally biased region" description="Polar residues" evidence="3">
    <location>
        <begin position="1"/>
        <end position="13"/>
    </location>
</feature>
<keyword evidence="2" id="KW-0677">Repeat</keyword>
<evidence type="ECO:0008006" key="6">
    <source>
        <dbReference type="Google" id="ProtNLM"/>
    </source>
</evidence>